<sequence>MNERKRKMSKERIEEALELCRMLDEDIAVADWFGCSEDIVSYITNSRIFLKDLIHDLRLADVEIERLRRIEKREAEHDCFKWLDGWIELYESDGPADGKAQGFIDWVNQQPMSGGG</sequence>
<reference evidence="1" key="1">
    <citation type="journal article" date="2015" name="Nature">
        <title>Complex archaea that bridge the gap between prokaryotes and eukaryotes.</title>
        <authorList>
            <person name="Spang A."/>
            <person name="Saw J.H."/>
            <person name="Jorgensen S.L."/>
            <person name="Zaremba-Niedzwiedzka K."/>
            <person name="Martijn J."/>
            <person name="Lind A.E."/>
            <person name="van Eijk R."/>
            <person name="Schleper C."/>
            <person name="Guy L."/>
            <person name="Ettema T.J."/>
        </authorList>
    </citation>
    <scope>NUCLEOTIDE SEQUENCE</scope>
</reference>
<dbReference type="EMBL" id="LAZR01000537">
    <property type="protein sequence ID" value="KKN65041.1"/>
    <property type="molecule type" value="Genomic_DNA"/>
</dbReference>
<evidence type="ECO:0000313" key="1">
    <source>
        <dbReference type="EMBL" id="KKN65041.1"/>
    </source>
</evidence>
<gene>
    <name evidence="1" type="ORF">LCGC14_0485980</name>
</gene>
<organism evidence="1">
    <name type="scientific">marine sediment metagenome</name>
    <dbReference type="NCBI Taxonomy" id="412755"/>
    <lineage>
        <taxon>unclassified sequences</taxon>
        <taxon>metagenomes</taxon>
        <taxon>ecological metagenomes</taxon>
    </lineage>
</organism>
<accession>A0A0F9UV48</accession>
<comment type="caution">
    <text evidence="1">The sequence shown here is derived from an EMBL/GenBank/DDBJ whole genome shotgun (WGS) entry which is preliminary data.</text>
</comment>
<dbReference type="AlphaFoldDB" id="A0A0F9UV48"/>
<proteinExistence type="predicted"/>
<protein>
    <submittedName>
        <fullName evidence="1">Uncharacterized protein</fullName>
    </submittedName>
</protein>
<name>A0A0F9UV48_9ZZZZ</name>